<accession>A0A9P4PSN7</accession>
<dbReference type="InterPro" id="IPR029058">
    <property type="entry name" value="AB_hydrolase_fold"/>
</dbReference>
<dbReference type="AlphaFoldDB" id="A0A9P4PSN7"/>
<dbReference type="Pfam" id="PF07859">
    <property type="entry name" value="Abhydrolase_3"/>
    <property type="match status" value="1"/>
</dbReference>
<dbReference type="InterPro" id="IPR033140">
    <property type="entry name" value="Lipase_GDXG_put_SER_AS"/>
</dbReference>
<evidence type="ECO:0000313" key="6">
    <source>
        <dbReference type="EMBL" id="KAF2448633.1"/>
    </source>
</evidence>
<name>A0A9P4PSN7_9PLEO</name>
<sequence length="336" mass="37511">MATRTPVDASTKNSTIQITTRHDRSVLMFLLHMLLRPFHNHVGRSGHARPEGSVKLKPSPIGTKRSNVTQRVVCDIHVYDIVAKEPAQSDTKKRIYYFAGGGWQTPPSSQHWGMCSRMAQVVPGATVSLVSYPLAPKNPAKDAFPWLMRFYREVMKTAEEVNEKIILAGDSSGANIVLSLILEALREDDQNTDLEEKSAPHPIAIFATCPSTDLTRNNPDIEKTAKYDPMLTPKFIKSTAKAWCGDMDPSDRRVSPVNADISLLKKYGVHVHGITAGHDILSPDGVLFRKKLQENGVSGQWLHWEKQMHCFVLTYPYGLREAKEAVDWVGDVLKAE</sequence>
<reference evidence="6" key="1">
    <citation type="journal article" date="2020" name="Stud. Mycol.">
        <title>101 Dothideomycetes genomes: a test case for predicting lifestyles and emergence of pathogens.</title>
        <authorList>
            <person name="Haridas S."/>
            <person name="Albert R."/>
            <person name="Binder M."/>
            <person name="Bloem J."/>
            <person name="Labutti K."/>
            <person name="Salamov A."/>
            <person name="Andreopoulos B."/>
            <person name="Baker S."/>
            <person name="Barry K."/>
            <person name="Bills G."/>
            <person name="Bluhm B."/>
            <person name="Cannon C."/>
            <person name="Castanera R."/>
            <person name="Culley D."/>
            <person name="Daum C."/>
            <person name="Ezra D."/>
            <person name="Gonzalez J."/>
            <person name="Henrissat B."/>
            <person name="Kuo A."/>
            <person name="Liang C."/>
            <person name="Lipzen A."/>
            <person name="Lutzoni F."/>
            <person name="Magnuson J."/>
            <person name="Mondo S."/>
            <person name="Nolan M."/>
            <person name="Ohm R."/>
            <person name="Pangilinan J."/>
            <person name="Park H.-J."/>
            <person name="Ramirez L."/>
            <person name="Alfaro M."/>
            <person name="Sun H."/>
            <person name="Tritt A."/>
            <person name="Yoshinaga Y."/>
            <person name="Zwiers L.-H."/>
            <person name="Turgeon B."/>
            <person name="Goodwin S."/>
            <person name="Spatafora J."/>
            <person name="Crous P."/>
            <person name="Grigoriev I."/>
        </authorList>
    </citation>
    <scope>NUCLEOTIDE SEQUENCE</scope>
    <source>
        <strain evidence="6">CBS 690.94</strain>
    </source>
</reference>
<dbReference type="Proteomes" id="UP000799764">
    <property type="component" value="Unassembled WGS sequence"/>
</dbReference>
<evidence type="ECO:0000256" key="4">
    <source>
        <dbReference type="SAM" id="MobiDB-lite"/>
    </source>
</evidence>
<comment type="similarity">
    <text evidence="1">Belongs to the 'GDXG' lipolytic enzyme family.</text>
</comment>
<dbReference type="PANTHER" id="PTHR48081">
    <property type="entry name" value="AB HYDROLASE SUPERFAMILY PROTEIN C4A8.06C"/>
    <property type="match status" value="1"/>
</dbReference>
<feature type="active site" evidence="3">
    <location>
        <position position="171"/>
    </location>
</feature>
<dbReference type="InterPro" id="IPR050300">
    <property type="entry name" value="GDXG_lipolytic_enzyme"/>
</dbReference>
<dbReference type="Gene3D" id="3.40.50.1820">
    <property type="entry name" value="alpha/beta hydrolase"/>
    <property type="match status" value="1"/>
</dbReference>
<comment type="caution">
    <text evidence="6">The sequence shown here is derived from an EMBL/GenBank/DDBJ whole genome shotgun (WGS) entry which is preliminary data.</text>
</comment>
<evidence type="ECO:0000313" key="7">
    <source>
        <dbReference type="Proteomes" id="UP000799764"/>
    </source>
</evidence>
<gene>
    <name evidence="6" type="ORF">P171DRAFT_428679</name>
</gene>
<keyword evidence="7" id="KW-1185">Reference proteome</keyword>
<organism evidence="6 7">
    <name type="scientific">Karstenula rhodostoma CBS 690.94</name>
    <dbReference type="NCBI Taxonomy" id="1392251"/>
    <lineage>
        <taxon>Eukaryota</taxon>
        <taxon>Fungi</taxon>
        <taxon>Dikarya</taxon>
        <taxon>Ascomycota</taxon>
        <taxon>Pezizomycotina</taxon>
        <taxon>Dothideomycetes</taxon>
        <taxon>Pleosporomycetidae</taxon>
        <taxon>Pleosporales</taxon>
        <taxon>Massarineae</taxon>
        <taxon>Didymosphaeriaceae</taxon>
        <taxon>Karstenula</taxon>
    </lineage>
</organism>
<dbReference type="SUPFAM" id="SSF53474">
    <property type="entry name" value="alpha/beta-Hydrolases"/>
    <property type="match status" value="1"/>
</dbReference>
<protein>
    <submittedName>
        <fullName evidence="6">Alpha/beta-hydrolase</fullName>
    </submittedName>
</protein>
<evidence type="ECO:0000256" key="1">
    <source>
        <dbReference type="ARBA" id="ARBA00010515"/>
    </source>
</evidence>
<keyword evidence="2" id="KW-0378">Hydrolase</keyword>
<feature type="region of interest" description="Disordered" evidence="4">
    <location>
        <begin position="42"/>
        <end position="62"/>
    </location>
</feature>
<feature type="domain" description="Alpha/beta hydrolase fold-3" evidence="5">
    <location>
        <begin position="96"/>
        <end position="312"/>
    </location>
</feature>
<evidence type="ECO:0000256" key="3">
    <source>
        <dbReference type="PROSITE-ProRule" id="PRU10038"/>
    </source>
</evidence>
<dbReference type="GO" id="GO:0016787">
    <property type="term" value="F:hydrolase activity"/>
    <property type="evidence" value="ECO:0007669"/>
    <property type="project" value="UniProtKB-KW"/>
</dbReference>
<evidence type="ECO:0000256" key="2">
    <source>
        <dbReference type="ARBA" id="ARBA00022801"/>
    </source>
</evidence>
<evidence type="ECO:0000259" key="5">
    <source>
        <dbReference type="Pfam" id="PF07859"/>
    </source>
</evidence>
<proteinExistence type="inferred from homology"/>
<dbReference type="EMBL" id="MU001495">
    <property type="protein sequence ID" value="KAF2448633.1"/>
    <property type="molecule type" value="Genomic_DNA"/>
</dbReference>
<dbReference type="PROSITE" id="PS01174">
    <property type="entry name" value="LIPASE_GDXG_SER"/>
    <property type="match status" value="1"/>
</dbReference>
<dbReference type="OrthoDB" id="2152029at2759"/>
<dbReference type="PANTHER" id="PTHR48081:SF8">
    <property type="entry name" value="ALPHA_BETA HYDROLASE FOLD-3 DOMAIN-CONTAINING PROTEIN-RELATED"/>
    <property type="match status" value="1"/>
</dbReference>
<dbReference type="InterPro" id="IPR013094">
    <property type="entry name" value="AB_hydrolase_3"/>
</dbReference>